<dbReference type="Proteomes" id="UP000277204">
    <property type="component" value="Unassembled WGS sequence"/>
</dbReference>
<sequence>MNNSDNDLDKFRVKVLINEKTIAWPLASSIQPPTLDHPGETNASLTTILQYFNGCMPNNYDNNKNYECRKTTRATERQDRIERARRTNEEVNNVIFAKENDPRIITENKAARDLKETKHHAHLVAIQKRCEIEEEQQKHETDAAAVVCAVSEERRRLETERVLKERD</sequence>
<keyword evidence="2" id="KW-1185">Reference proteome</keyword>
<evidence type="ECO:0000313" key="1">
    <source>
        <dbReference type="EMBL" id="VDO88547.1"/>
    </source>
</evidence>
<accession>A0A183M1R7</accession>
<reference evidence="1 2" key="1">
    <citation type="submission" date="2018-11" db="EMBL/GenBank/DDBJ databases">
        <authorList>
            <consortium name="Pathogen Informatics"/>
        </authorList>
    </citation>
    <scope>NUCLEOTIDE SEQUENCE [LARGE SCALE GENOMIC DNA]</scope>
    <source>
        <strain evidence="1 2">Zambia</strain>
    </source>
</reference>
<dbReference type="STRING" id="48269.A0A183M1R7"/>
<gene>
    <name evidence="1" type="ORF">SMRZ_LOCUS9992</name>
</gene>
<dbReference type="AlphaFoldDB" id="A0A183M1R7"/>
<name>A0A183M1R7_9TREM</name>
<proteinExistence type="predicted"/>
<evidence type="ECO:0000313" key="2">
    <source>
        <dbReference type="Proteomes" id="UP000277204"/>
    </source>
</evidence>
<organism evidence="1 2">
    <name type="scientific">Schistosoma margrebowiei</name>
    <dbReference type="NCBI Taxonomy" id="48269"/>
    <lineage>
        <taxon>Eukaryota</taxon>
        <taxon>Metazoa</taxon>
        <taxon>Spiralia</taxon>
        <taxon>Lophotrochozoa</taxon>
        <taxon>Platyhelminthes</taxon>
        <taxon>Trematoda</taxon>
        <taxon>Digenea</taxon>
        <taxon>Strigeidida</taxon>
        <taxon>Schistosomatoidea</taxon>
        <taxon>Schistosomatidae</taxon>
        <taxon>Schistosoma</taxon>
    </lineage>
</organism>
<protein>
    <submittedName>
        <fullName evidence="1">Uncharacterized protein</fullName>
    </submittedName>
</protein>
<dbReference type="EMBL" id="UZAI01004973">
    <property type="protein sequence ID" value="VDO88547.1"/>
    <property type="molecule type" value="Genomic_DNA"/>
</dbReference>